<keyword evidence="1" id="KW-0677">Repeat</keyword>
<proteinExistence type="predicted"/>
<dbReference type="PANTHER" id="PTHR47485:SF1">
    <property type="entry name" value="THYLAKOID LUMENAL 17.4 KDA PROTEIN, CHLOROPLASTIC"/>
    <property type="match status" value="1"/>
</dbReference>
<name>A0A1H9CKJ3_9RHOB</name>
<dbReference type="PANTHER" id="PTHR47485">
    <property type="entry name" value="THYLAKOID LUMENAL 17.4 KDA PROTEIN, CHLOROPLASTIC"/>
    <property type="match status" value="1"/>
</dbReference>
<keyword evidence="2" id="KW-0472">Membrane</keyword>
<keyword evidence="2" id="KW-1133">Transmembrane helix</keyword>
<sequence length="566" mass="61360">MDVDPPDPPETTDRAEFDEARGAPVAFGALLFGFGLAAGFLLAFSGYSILQDSAGLIVTVFLSAIFVIGLLGSLAILLRKPLLRRVFGIADTQLQRFADPLAQVAEGAVDRDPHRATAAARQLVRLALARYAWLSTRRWIIASLTGLIAAMAALAGTALLFKQNELLAVQSRLMQEQNDKLQAQSAYLAQDVQLAEAARNAELAVEITNIADLLGQAMTRAVARDGGPPQPDDGWGARVPVLDPLRDLDPQLVMRITSASRAVKPYRFLDPRLRAHDDADKIRVAMERRRAALPVAFSTLQGVFDWTEPPPEDRLIPRPASPERAQLLQTLIRAGLRDYEALNWFGLDLSFAYAEDTDLLGISMQGGQLSYARFDRAQVMESDFRSAALENASFRKAVLRDSLFSAISANEAKPPYQLAEGIYPTALAGVDFSNAFLLRCDFSGANAGAANFDGATFSGGAFSGAQLGAATFLNAVLLGTDFDGADLRSVDFDGAFVFAADALSQLADQAAPGSFRVDRYEQVPATLEDVFQVHSAFLFLTEEAILAQTGARDVWRLRRVKPFEAD</sequence>
<reference evidence="3 4" key="1">
    <citation type="submission" date="2016-10" db="EMBL/GenBank/DDBJ databases">
        <authorList>
            <person name="de Groot N.N."/>
        </authorList>
    </citation>
    <scope>NUCLEOTIDE SEQUENCE [LARGE SCALE GENOMIC DNA]</scope>
    <source>
        <strain evidence="3 4">DSM 22007</strain>
    </source>
</reference>
<feature type="transmembrane region" description="Helical" evidence="2">
    <location>
        <begin position="25"/>
        <end position="50"/>
    </location>
</feature>
<dbReference type="Pfam" id="PF00805">
    <property type="entry name" value="Pentapeptide"/>
    <property type="match status" value="2"/>
</dbReference>
<evidence type="ECO:0000313" key="3">
    <source>
        <dbReference type="EMBL" id="SEQ01736.1"/>
    </source>
</evidence>
<evidence type="ECO:0000313" key="4">
    <source>
        <dbReference type="Proteomes" id="UP000198634"/>
    </source>
</evidence>
<feature type="transmembrane region" description="Helical" evidence="2">
    <location>
        <begin position="56"/>
        <end position="78"/>
    </location>
</feature>
<evidence type="ECO:0000256" key="1">
    <source>
        <dbReference type="ARBA" id="ARBA00022737"/>
    </source>
</evidence>
<dbReference type="AlphaFoldDB" id="A0A1H9CKJ3"/>
<dbReference type="Gene3D" id="2.160.20.80">
    <property type="entry name" value="E3 ubiquitin-protein ligase SopA"/>
    <property type="match status" value="1"/>
</dbReference>
<dbReference type="OrthoDB" id="8108582at2"/>
<protein>
    <submittedName>
        <fullName evidence="3">Pentapeptide repeat-containing protein</fullName>
    </submittedName>
</protein>
<organism evidence="3 4">
    <name type="scientific">Thalassovita taeanensis</name>
    <dbReference type="NCBI Taxonomy" id="657014"/>
    <lineage>
        <taxon>Bacteria</taxon>
        <taxon>Pseudomonadati</taxon>
        <taxon>Pseudomonadota</taxon>
        <taxon>Alphaproteobacteria</taxon>
        <taxon>Rhodobacterales</taxon>
        <taxon>Roseobacteraceae</taxon>
        <taxon>Thalassovita</taxon>
    </lineage>
</organism>
<dbReference type="RefSeq" id="WP_090268997.1">
    <property type="nucleotide sequence ID" value="NZ_FOEP01000003.1"/>
</dbReference>
<accession>A0A1H9CKJ3</accession>
<dbReference type="STRING" id="657014.SAMN04488092_103294"/>
<dbReference type="InterPro" id="IPR001646">
    <property type="entry name" value="5peptide_repeat"/>
</dbReference>
<gene>
    <name evidence="3" type="ORF">SAMN04488092_103294</name>
</gene>
<dbReference type="EMBL" id="FOEP01000003">
    <property type="protein sequence ID" value="SEQ01736.1"/>
    <property type="molecule type" value="Genomic_DNA"/>
</dbReference>
<keyword evidence="2" id="KW-0812">Transmembrane</keyword>
<dbReference type="Proteomes" id="UP000198634">
    <property type="component" value="Unassembled WGS sequence"/>
</dbReference>
<keyword evidence="4" id="KW-1185">Reference proteome</keyword>
<feature type="transmembrane region" description="Helical" evidence="2">
    <location>
        <begin position="139"/>
        <end position="161"/>
    </location>
</feature>
<dbReference type="SUPFAM" id="SSF141571">
    <property type="entry name" value="Pentapeptide repeat-like"/>
    <property type="match status" value="1"/>
</dbReference>
<evidence type="ECO:0000256" key="2">
    <source>
        <dbReference type="SAM" id="Phobius"/>
    </source>
</evidence>